<dbReference type="PANTHER" id="PTHR11527">
    <property type="entry name" value="HEAT-SHOCK PROTEIN 20 FAMILY MEMBER"/>
    <property type="match status" value="1"/>
</dbReference>
<dbReference type="EMBL" id="CP098809">
    <property type="protein sequence ID" value="USJ27414.1"/>
    <property type="molecule type" value="Genomic_DNA"/>
</dbReference>
<dbReference type="InterPro" id="IPR002068">
    <property type="entry name" value="A-crystallin/Hsp20_dom"/>
</dbReference>
<evidence type="ECO:0000259" key="3">
    <source>
        <dbReference type="PROSITE" id="PS01031"/>
    </source>
</evidence>
<dbReference type="CDD" id="cd06464">
    <property type="entry name" value="ACD_sHsps-like"/>
    <property type="match status" value="1"/>
</dbReference>
<dbReference type="PROSITE" id="PS01031">
    <property type="entry name" value="SHSP"/>
    <property type="match status" value="1"/>
</dbReference>
<evidence type="ECO:0000256" key="1">
    <source>
        <dbReference type="PROSITE-ProRule" id="PRU00285"/>
    </source>
</evidence>
<accession>A0A9Q9DDB8</accession>
<proteinExistence type="inferred from homology"/>
<geneLocation type="plasmid" evidence="5 6">
    <name>pB</name>
</geneLocation>
<evidence type="ECO:0000259" key="4">
    <source>
        <dbReference type="PROSITE" id="PS51203"/>
    </source>
</evidence>
<dbReference type="Gene3D" id="2.60.40.790">
    <property type="match status" value="1"/>
</dbReference>
<evidence type="ECO:0000313" key="5">
    <source>
        <dbReference type="EMBL" id="USJ27414.1"/>
    </source>
</evidence>
<gene>
    <name evidence="5" type="ORF">NE863_33765</name>
</gene>
<dbReference type="Proteomes" id="UP001055460">
    <property type="component" value="Plasmid pB"/>
</dbReference>
<evidence type="ECO:0000313" key="6">
    <source>
        <dbReference type="Proteomes" id="UP001055460"/>
    </source>
</evidence>
<keyword evidence="5" id="KW-0614">Plasmid</keyword>
<feature type="domain" description="SHSP" evidence="3">
    <location>
        <begin position="52"/>
        <end position="166"/>
    </location>
</feature>
<dbReference type="InterPro" id="IPR031107">
    <property type="entry name" value="Small_HSP"/>
</dbReference>
<name>A0A9Q9DDB8_ENSAD</name>
<evidence type="ECO:0000256" key="2">
    <source>
        <dbReference type="RuleBase" id="RU003616"/>
    </source>
</evidence>
<dbReference type="SUPFAM" id="SSF49764">
    <property type="entry name" value="HSP20-like chaperones"/>
    <property type="match status" value="1"/>
</dbReference>
<dbReference type="RefSeq" id="WP_112773296.1">
    <property type="nucleotide sequence ID" value="NZ_CP098809.1"/>
</dbReference>
<reference evidence="5" key="1">
    <citation type="submission" date="2022-06" db="EMBL/GenBank/DDBJ databases">
        <title>Physiological and biochemical characterization and genomic elucidation of a strain of the genus Ensifer adhaerens M8 that combines arsenic oxidation and chromium reduction.</title>
        <authorList>
            <person name="Li X."/>
            <person name="Yu c."/>
        </authorList>
    </citation>
    <scope>NUCLEOTIDE SEQUENCE</scope>
    <source>
        <strain evidence="5">M8</strain>
        <plasmid evidence="5">pB</plasmid>
    </source>
</reference>
<protein>
    <submittedName>
        <fullName evidence="5">Hsp20/alpha crystallin family protein</fullName>
    </submittedName>
</protein>
<sequence length="166" mass="18508">MQIRDLIPWGSNKGSEIAKSDEGNPVFSLQRDVNRIFEDFWKRLDQPFGAFGRWDTGGPRMDVTETESAIEVSVELPGIDQKDVDVSLTDSALTIKGEKKSEQEESKKGYHLLERSYGSFYRSIPLPSGVDADKAAAQFKNGVLTVTLPKTEEALSRVRKIEVKAS</sequence>
<dbReference type="InterPro" id="IPR008978">
    <property type="entry name" value="HSP20-like_chaperone"/>
</dbReference>
<dbReference type="Pfam" id="PF00011">
    <property type="entry name" value="HSP20"/>
    <property type="match status" value="1"/>
</dbReference>
<dbReference type="PROSITE" id="PS51203">
    <property type="entry name" value="CS"/>
    <property type="match status" value="1"/>
</dbReference>
<feature type="domain" description="CS" evidence="4">
    <location>
        <begin position="56"/>
        <end position="159"/>
    </location>
</feature>
<comment type="similarity">
    <text evidence="1 2">Belongs to the small heat shock protein (HSP20) family.</text>
</comment>
<dbReference type="InterPro" id="IPR007052">
    <property type="entry name" value="CS_dom"/>
</dbReference>
<dbReference type="AlphaFoldDB" id="A0A9Q9DDB8"/>
<organism evidence="5 6">
    <name type="scientific">Ensifer adhaerens</name>
    <name type="common">Sinorhizobium morelense</name>
    <dbReference type="NCBI Taxonomy" id="106592"/>
    <lineage>
        <taxon>Bacteria</taxon>
        <taxon>Pseudomonadati</taxon>
        <taxon>Pseudomonadota</taxon>
        <taxon>Alphaproteobacteria</taxon>
        <taxon>Hyphomicrobiales</taxon>
        <taxon>Rhizobiaceae</taxon>
        <taxon>Sinorhizobium/Ensifer group</taxon>
        <taxon>Ensifer</taxon>
    </lineage>
</organism>